<dbReference type="InterPro" id="IPR030395">
    <property type="entry name" value="GP_PDE_dom"/>
</dbReference>
<dbReference type="PANTHER" id="PTHR46211:SF13">
    <property type="entry name" value="GLYCEROPHOSPHODIESTER PHOSPHODIESTERASE 1-RELATED"/>
    <property type="match status" value="1"/>
</dbReference>
<sequence length="250" mass="26859">MAAPRVFAHRGASAAHPENTLAAYQRALADGADGLECDVRLTRDGHLVCVHDRKVDRTSDGRGRVSAKTLAELRALDFGSWHGAGAPARVVALAELLDVAGDAGRPVELLVETKHPSRYGAAVERALRDLLVRHGLDGGADRPVRVTAMSFAPMAVRRVRQWLPAIPTVQLLDLLPPGMRTGRLPFAAPIAGPSVALLRSRPGLAGALRAAGKRIYLWTVNTDDEIELARTHAVDGVITDRPDRVRDRLG</sequence>
<evidence type="ECO:0000259" key="1">
    <source>
        <dbReference type="PROSITE" id="PS51704"/>
    </source>
</evidence>
<organism evidence="2 3">
    <name type="scientific">Pilimelia anulata</name>
    <dbReference type="NCBI Taxonomy" id="53371"/>
    <lineage>
        <taxon>Bacteria</taxon>
        <taxon>Bacillati</taxon>
        <taxon>Actinomycetota</taxon>
        <taxon>Actinomycetes</taxon>
        <taxon>Micromonosporales</taxon>
        <taxon>Micromonosporaceae</taxon>
        <taxon>Pilimelia</taxon>
    </lineage>
</organism>
<dbReference type="GO" id="GO:0008081">
    <property type="term" value="F:phosphoric diester hydrolase activity"/>
    <property type="evidence" value="ECO:0007669"/>
    <property type="project" value="InterPro"/>
</dbReference>
<dbReference type="Gene3D" id="3.20.20.190">
    <property type="entry name" value="Phosphatidylinositol (PI) phosphodiesterase"/>
    <property type="match status" value="1"/>
</dbReference>
<dbReference type="GO" id="GO:0006629">
    <property type="term" value="P:lipid metabolic process"/>
    <property type="evidence" value="ECO:0007669"/>
    <property type="project" value="InterPro"/>
</dbReference>
<dbReference type="PANTHER" id="PTHR46211">
    <property type="entry name" value="GLYCEROPHOSPHORYL DIESTER PHOSPHODIESTERASE"/>
    <property type="match status" value="1"/>
</dbReference>
<dbReference type="EMBL" id="BMQB01000013">
    <property type="protein sequence ID" value="GGK09069.1"/>
    <property type="molecule type" value="Genomic_DNA"/>
</dbReference>
<proteinExistence type="predicted"/>
<protein>
    <submittedName>
        <fullName evidence="2">Glycerophosphoryl diester phosphodiesterase</fullName>
    </submittedName>
</protein>
<reference evidence="2" key="2">
    <citation type="submission" date="2020-09" db="EMBL/GenBank/DDBJ databases">
        <authorList>
            <person name="Sun Q."/>
            <person name="Ohkuma M."/>
        </authorList>
    </citation>
    <scope>NUCLEOTIDE SEQUENCE</scope>
    <source>
        <strain evidence="2">JCM 3090</strain>
    </source>
</reference>
<accession>A0A8J3BEY8</accession>
<gene>
    <name evidence="2" type="ORF">GCM10010123_43680</name>
</gene>
<dbReference type="Proteomes" id="UP000649739">
    <property type="component" value="Unassembled WGS sequence"/>
</dbReference>
<dbReference type="AlphaFoldDB" id="A0A8J3BEY8"/>
<evidence type="ECO:0000313" key="3">
    <source>
        <dbReference type="Proteomes" id="UP000649739"/>
    </source>
</evidence>
<dbReference type="Pfam" id="PF03009">
    <property type="entry name" value="GDPD"/>
    <property type="match status" value="1"/>
</dbReference>
<dbReference type="InterPro" id="IPR017946">
    <property type="entry name" value="PLC-like_Pdiesterase_TIM-brl"/>
</dbReference>
<dbReference type="RefSeq" id="WP_189172088.1">
    <property type="nucleotide sequence ID" value="NZ_BMQB01000013.1"/>
</dbReference>
<feature type="domain" description="GP-PDE" evidence="1">
    <location>
        <begin position="4"/>
        <end position="249"/>
    </location>
</feature>
<evidence type="ECO:0000313" key="2">
    <source>
        <dbReference type="EMBL" id="GGK09069.1"/>
    </source>
</evidence>
<dbReference type="PROSITE" id="PS51704">
    <property type="entry name" value="GP_PDE"/>
    <property type="match status" value="1"/>
</dbReference>
<name>A0A8J3BEY8_9ACTN</name>
<dbReference type="SUPFAM" id="SSF51695">
    <property type="entry name" value="PLC-like phosphodiesterases"/>
    <property type="match status" value="1"/>
</dbReference>
<keyword evidence="3" id="KW-1185">Reference proteome</keyword>
<comment type="caution">
    <text evidence="2">The sequence shown here is derived from an EMBL/GenBank/DDBJ whole genome shotgun (WGS) entry which is preliminary data.</text>
</comment>
<reference evidence="2" key="1">
    <citation type="journal article" date="2014" name="Int. J. Syst. Evol. Microbiol.">
        <title>Complete genome sequence of Corynebacterium casei LMG S-19264T (=DSM 44701T), isolated from a smear-ripened cheese.</title>
        <authorList>
            <consortium name="US DOE Joint Genome Institute (JGI-PGF)"/>
            <person name="Walter F."/>
            <person name="Albersmeier A."/>
            <person name="Kalinowski J."/>
            <person name="Ruckert C."/>
        </authorList>
    </citation>
    <scope>NUCLEOTIDE SEQUENCE</scope>
    <source>
        <strain evidence="2">JCM 3090</strain>
    </source>
</reference>